<dbReference type="Proteomes" id="UP000278162">
    <property type="component" value="Unassembled WGS sequence"/>
</dbReference>
<evidence type="ECO:0000313" key="2">
    <source>
        <dbReference type="EMBL" id="KAF0253653.1"/>
    </source>
</evidence>
<evidence type="ECO:0000313" key="10">
    <source>
        <dbReference type="Proteomes" id="UP000298551"/>
    </source>
</evidence>
<evidence type="ECO:0000259" key="1">
    <source>
        <dbReference type="Pfam" id="PF14213"/>
    </source>
</evidence>
<dbReference type="EMBL" id="CP039371">
    <property type="protein sequence ID" value="QCI09942.1"/>
    <property type="molecule type" value="Genomic_DNA"/>
</dbReference>
<accession>A0A1Y5KME2</accession>
<dbReference type="EMBL" id="JACGDG010000025">
    <property type="protein sequence ID" value="MBA6118741.1"/>
    <property type="molecule type" value="Genomic_DNA"/>
</dbReference>
<evidence type="ECO:0000313" key="7">
    <source>
        <dbReference type="EMBL" id="RNF84702.1"/>
    </source>
</evidence>
<proteinExistence type="predicted"/>
<dbReference type="Proteomes" id="UP000516786">
    <property type="component" value="Chromosome"/>
</dbReference>
<feature type="domain" description="DUF4325" evidence="1">
    <location>
        <begin position="26"/>
        <end position="82"/>
    </location>
</feature>
<evidence type="ECO:0000313" key="5">
    <source>
        <dbReference type="EMBL" id="QJQ07902.1"/>
    </source>
</evidence>
<dbReference type="RefSeq" id="WP_080516231.1">
    <property type="nucleotide sequence ID" value="NZ_BBNC01000001.1"/>
</dbReference>
<dbReference type="Proteomes" id="UP000442695">
    <property type="component" value="Unassembled WGS sequence"/>
</dbReference>
<reference evidence="3 13" key="7">
    <citation type="submission" date="2020-07" db="EMBL/GenBank/DDBJ databases">
        <title>Diversity of carbapenemase encoding genes among Pseudomonas putida group clinical isolates in a tertiary Brazilian hospital.</title>
        <authorList>
            <person name="Alberto-Lei F."/>
            <person name="Nodari C.S."/>
            <person name="Streling A.P."/>
            <person name="Paulino J.T."/>
            <person name="Bessa-Neto F.O."/>
            <person name="Cayo R."/>
            <person name="Gales A.C."/>
        </authorList>
    </citation>
    <scope>NUCLEOTIDE SEQUENCE [LARGE SCALE GENOMIC DNA]</scope>
    <source>
        <strain evidence="3 13">12464</strain>
    </source>
</reference>
<reference evidence="7 9" key="2">
    <citation type="submission" date="2018-10" db="EMBL/GenBank/DDBJ databases">
        <title>An outbreak of IMP-63 producing strain in France.</title>
        <authorList>
            <person name="Bour M."/>
            <person name="Liapis E."/>
            <person name="Plesiat P."/>
        </authorList>
    </citation>
    <scope>NUCLEOTIDE SEQUENCE [LARGE SCALE GENOMIC DNA]</scope>
    <source>
        <strain evidence="7 9">12917</strain>
    </source>
</reference>
<reference evidence="2 11" key="5">
    <citation type="submission" date="2019-12" db="EMBL/GenBank/DDBJ databases">
        <authorList>
            <person name="Woiski C."/>
        </authorList>
    </citation>
    <scope>NUCLEOTIDE SEQUENCE [LARGE SCALE GENOMIC DNA]</scope>
    <source>
        <strain evidence="2 11">BOE100</strain>
    </source>
</reference>
<dbReference type="Proteomes" id="UP000553948">
    <property type="component" value="Unassembled WGS sequence"/>
</dbReference>
<sequence length="101" mass="11359">MQTQIRLSRDSSIRTYGMRASAIPYRTEIERSLSSGESVVIDFAGNDVTQSFVDELIGALILKEGRQVVSRLAFENCTNDVKGIIKFVVHDRVRQLQKMPA</sequence>
<dbReference type="EMBL" id="RJAI01000056">
    <property type="protein sequence ID" value="RNF84702.1"/>
    <property type="molecule type" value="Genomic_DNA"/>
</dbReference>
<dbReference type="AlphaFoldDB" id="A0A1Y5KME2"/>
<name>A0A1Y5KME2_PSEPU</name>
<reference evidence="4" key="4">
    <citation type="submission" date="2019-04" db="EMBL/GenBank/DDBJ databases">
        <title>Genome Sequence of Pseudomonas putida 1290, an Auxin Catabolizing Strain.</title>
        <authorList>
            <person name="Laird T.S."/>
            <person name="Leveau J.H.J."/>
        </authorList>
    </citation>
    <scope>NUCLEOTIDE SEQUENCE [LARGE SCALE GENOMIC DNA]</scope>
    <source>
        <strain evidence="4">1290</strain>
    </source>
</reference>
<dbReference type="Proteomes" id="UP000298551">
    <property type="component" value="Chromosome"/>
</dbReference>
<protein>
    <submittedName>
        <fullName evidence="2">DUF4325 domain-containing protein</fullName>
    </submittedName>
    <submittedName>
        <fullName evidence="3">STAS-like domain-containing protein</fullName>
    </submittedName>
</protein>
<reference evidence="5 8" key="1">
    <citation type="submission" date="2016-04" db="EMBL/GenBank/DDBJ databases">
        <authorList>
            <person name="Qiu J."/>
        </authorList>
    </citation>
    <scope>NUCLEOTIDE SEQUENCE [LARGE SCALE GENOMIC DNA]</scope>
    <source>
        <strain evidence="5 8">JQ581</strain>
    </source>
</reference>
<evidence type="ECO:0000313" key="9">
    <source>
        <dbReference type="Proteomes" id="UP000278162"/>
    </source>
</evidence>
<dbReference type="EMBL" id="CP050951">
    <property type="protein sequence ID" value="QJQ07902.1"/>
    <property type="molecule type" value="Genomic_DNA"/>
</dbReference>
<dbReference type="Proteomes" id="UP000076857">
    <property type="component" value="Chromosome"/>
</dbReference>
<evidence type="ECO:0000313" key="13">
    <source>
        <dbReference type="Proteomes" id="UP000553948"/>
    </source>
</evidence>
<evidence type="ECO:0000313" key="4">
    <source>
        <dbReference type="EMBL" id="QCI09942.1"/>
    </source>
</evidence>
<evidence type="ECO:0000313" key="3">
    <source>
        <dbReference type="EMBL" id="MBA6118741.1"/>
    </source>
</evidence>
<evidence type="ECO:0000313" key="8">
    <source>
        <dbReference type="Proteomes" id="UP000076857"/>
    </source>
</evidence>
<reference evidence="5 8" key="6">
    <citation type="submission" date="2020-04" db="EMBL/GenBank/DDBJ databases">
        <title>Complete genome sequence of Pseudomonas putida strain JQ581.</title>
        <authorList>
            <person name="Mu Y."/>
        </authorList>
    </citation>
    <scope>NUCLEOTIDE SEQUENCE [LARGE SCALE GENOMIC DNA]</scope>
    <source>
        <strain evidence="5 8">JQ581</strain>
    </source>
</reference>
<reference evidence="10" key="3">
    <citation type="submission" date="2019-04" db="EMBL/GenBank/DDBJ databases">
        <title>Genome sequence of Pseudomonas putida 1290, an auxin catabolizing strain.</title>
        <authorList>
            <person name="Laird T.S."/>
            <person name="Leveau J.H.J."/>
        </authorList>
    </citation>
    <scope>NUCLEOTIDE SEQUENCE [LARGE SCALE GENOMIC DNA]</scope>
    <source>
        <strain evidence="10">1290</strain>
    </source>
</reference>
<dbReference type="EMBL" id="WOWR01000022">
    <property type="protein sequence ID" value="KAF0253653.1"/>
    <property type="molecule type" value="Genomic_DNA"/>
</dbReference>
<reference evidence="6 12" key="8">
    <citation type="submission" date="2020-09" db="EMBL/GenBank/DDBJ databases">
        <title>Co-existence of a novel multidrug-resistance efflux pump with carbapenem resistance gene blaVIM-2 in one megaplasmid in Pseudomonas putida.</title>
        <authorList>
            <person name="Peng K."/>
            <person name="Li R."/>
        </authorList>
    </citation>
    <scope>NUCLEOTIDE SEQUENCE [LARGE SCALE GENOMIC DNA]</scope>
    <source>
        <strain evidence="6 12">ZXPA-20</strain>
    </source>
</reference>
<evidence type="ECO:0000313" key="11">
    <source>
        <dbReference type="Proteomes" id="UP000442695"/>
    </source>
</evidence>
<dbReference type="OrthoDB" id="9181807at2"/>
<evidence type="ECO:0000313" key="12">
    <source>
        <dbReference type="Proteomes" id="UP000516786"/>
    </source>
</evidence>
<dbReference type="EMBL" id="CP061723">
    <property type="protein sequence ID" value="QOC98184.1"/>
    <property type="molecule type" value="Genomic_DNA"/>
</dbReference>
<dbReference type="Pfam" id="PF14213">
    <property type="entry name" value="DUF4325"/>
    <property type="match status" value="1"/>
</dbReference>
<evidence type="ECO:0000313" key="6">
    <source>
        <dbReference type="EMBL" id="QOC98184.1"/>
    </source>
</evidence>
<gene>
    <name evidence="5" type="ORF">A3L25_000160</name>
    <name evidence="4" type="ORF">E6B08_00170</name>
    <name evidence="7" type="ORF">EFK07_22070</name>
    <name evidence="2" type="ORF">GN299_16855</name>
    <name evidence="3" type="ORF">H4C47_23785</name>
    <name evidence="6" type="ORF">ID616_00180</name>
</gene>
<organism evidence="3 13">
    <name type="scientific">Pseudomonas putida</name>
    <name type="common">Arthrobacter siderocapsulatus</name>
    <dbReference type="NCBI Taxonomy" id="303"/>
    <lineage>
        <taxon>Bacteria</taxon>
        <taxon>Pseudomonadati</taxon>
        <taxon>Pseudomonadota</taxon>
        <taxon>Gammaproteobacteria</taxon>
        <taxon>Pseudomonadales</taxon>
        <taxon>Pseudomonadaceae</taxon>
        <taxon>Pseudomonas</taxon>
    </lineage>
</organism>
<dbReference type="InterPro" id="IPR025474">
    <property type="entry name" value="DUF4325"/>
</dbReference>